<dbReference type="InParanoid" id="A0A316VQT4"/>
<dbReference type="InterPro" id="IPR041616">
    <property type="entry name" value="PheRS_beta_core"/>
</dbReference>
<keyword evidence="8" id="KW-0436">Ligase</keyword>
<reference evidence="19 20" key="1">
    <citation type="journal article" date="2018" name="Mol. Biol. Evol.">
        <title>Broad Genomic Sampling Reveals a Smut Pathogenic Ancestry of the Fungal Clade Ustilaginomycotina.</title>
        <authorList>
            <person name="Kijpornyongpan T."/>
            <person name="Mondo S.J."/>
            <person name="Barry K."/>
            <person name="Sandor L."/>
            <person name="Lee J."/>
            <person name="Lipzen A."/>
            <person name="Pangilinan J."/>
            <person name="LaButti K."/>
            <person name="Hainaut M."/>
            <person name="Henrissat B."/>
            <person name="Grigoriev I.V."/>
            <person name="Spatafora J.W."/>
            <person name="Aime M.C."/>
        </authorList>
    </citation>
    <scope>NUCLEOTIDE SEQUENCE [LARGE SCALE GENOMIC DNA]</scope>
    <source>
        <strain evidence="19 20">MCA 4658</strain>
    </source>
</reference>
<accession>A0A316VQT4</accession>
<dbReference type="InterPro" id="IPR020825">
    <property type="entry name" value="Phe-tRNA_synthase-like_B3/B4"/>
</dbReference>
<evidence type="ECO:0000313" key="20">
    <source>
        <dbReference type="Proteomes" id="UP000245783"/>
    </source>
</evidence>
<evidence type="ECO:0000256" key="16">
    <source>
        <dbReference type="ARBA" id="ARBA00049255"/>
    </source>
</evidence>
<evidence type="ECO:0000256" key="17">
    <source>
        <dbReference type="SAM" id="MobiDB-lite"/>
    </source>
</evidence>
<dbReference type="Pfam" id="PF03483">
    <property type="entry name" value="B3_4"/>
    <property type="match status" value="1"/>
</dbReference>
<evidence type="ECO:0000256" key="9">
    <source>
        <dbReference type="ARBA" id="ARBA00022723"/>
    </source>
</evidence>
<dbReference type="RefSeq" id="XP_025367179.1">
    <property type="nucleotide sequence ID" value="XM_025514667.1"/>
</dbReference>
<comment type="subcellular location">
    <subcellularLocation>
        <location evidence="2">Cytoplasm</location>
    </subcellularLocation>
</comment>
<dbReference type="GO" id="GO:0005524">
    <property type="term" value="F:ATP binding"/>
    <property type="evidence" value="ECO:0007669"/>
    <property type="project" value="UniProtKB-KW"/>
</dbReference>
<feature type="domain" description="B5" evidence="18">
    <location>
        <begin position="291"/>
        <end position="368"/>
    </location>
</feature>
<evidence type="ECO:0000256" key="15">
    <source>
        <dbReference type="ARBA" id="ARBA00033189"/>
    </source>
</evidence>
<dbReference type="GeneID" id="37036537"/>
<evidence type="ECO:0000256" key="1">
    <source>
        <dbReference type="ARBA" id="ARBA00001946"/>
    </source>
</evidence>
<dbReference type="Pfam" id="PF03484">
    <property type="entry name" value="B5"/>
    <property type="match status" value="1"/>
</dbReference>
<dbReference type="Gene3D" id="3.30.56.10">
    <property type="match status" value="2"/>
</dbReference>
<dbReference type="GO" id="GO:0009328">
    <property type="term" value="C:phenylalanine-tRNA ligase complex"/>
    <property type="evidence" value="ECO:0007669"/>
    <property type="project" value="TreeGrafter"/>
</dbReference>
<gene>
    <name evidence="19" type="ORF">IE81DRAFT_325950</name>
</gene>
<evidence type="ECO:0000256" key="13">
    <source>
        <dbReference type="ARBA" id="ARBA00022917"/>
    </source>
</evidence>
<dbReference type="InterPro" id="IPR005146">
    <property type="entry name" value="B3/B4_tRNA-bd"/>
</dbReference>
<dbReference type="Pfam" id="PF17759">
    <property type="entry name" value="tRNA_synthFbeta"/>
    <property type="match status" value="1"/>
</dbReference>
<dbReference type="SMART" id="SM00873">
    <property type="entry name" value="B3_4"/>
    <property type="match status" value="1"/>
</dbReference>
<evidence type="ECO:0000256" key="14">
    <source>
        <dbReference type="ARBA" id="ARBA00023146"/>
    </source>
</evidence>
<comment type="subunit">
    <text evidence="4">Tetramer of two alpha and two beta subunits.</text>
</comment>
<dbReference type="Pfam" id="PF18262">
    <property type="entry name" value="PhetRS_B1"/>
    <property type="match status" value="1"/>
</dbReference>
<dbReference type="GO" id="GO:0000287">
    <property type="term" value="F:magnesium ion binding"/>
    <property type="evidence" value="ECO:0007669"/>
    <property type="project" value="InterPro"/>
</dbReference>
<dbReference type="Gene3D" id="3.30.930.10">
    <property type="entry name" value="Bira Bifunctional Protein, Domain 2"/>
    <property type="match status" value="1"/>
</dbReference>
<dbReference type="STRING" id="1522189.A0A316VQT4"/>
<dbReference type="EMBL" id="KZ819433">
    <property type="protein sequence ID" value="PWN40019.1"/>
    <property type="molecule type" value="Genomic_DNA"/>
</dbReference>
<dbReference type="SMART" id="SM00874">
    <property type="entry name" value="B5"/>
    <property type="match status" value="1"/>
</dbReference>
<evidence type="ECO:0000256" key="12">
    <source>
        <dbReference type="ARBA" id="ARBA00022842"/>
    </source>
</evidence>
<feature type="region of interest" description="Disordered" evidence="17">
    <location>
        <begin position="552"/>
        <end position="588"/>
    </location>
</feature>
<dbReference type="FunCoup" id="A0A316VQT4">
    <property type="interactions" value="581"/>
</dbReference>
<keyword evidence="20" id="KW-1185">Reference proteome</keyword>
<evidence type="ECO:0000256" key="8">
    <source>
        <dbReference type="ARBA" id="ARBA00022598"/>
    </source>
</evidence>
<comment type="similarity">
    <text evidence="3">Belongs to the phenylalanyl-tRNA synthetase beta subunit family. Type 2 subfamily.</text>
</comment>
<keyword evidence="12" id="KW-0460">Magnesium</keyword>
<dbReference type="GO" id="GO:0003723">
    <property type="term" value="F:RNA binding"/>
    <property type="evidence" value="ECO:0007669"/>
    <property type="project" value="InterPro"/>
</dbReference>
<proteinExistence type="inferred from homology"/>
<keyword evidence="14 19" id="KW-0030">Aminoacyl-tRNA synthetase</keyword>
<dbReference type="GO" id="GO:0006432">
    <property type="term" value="P:phenylalanyl-tRNA aminoacylation"/>
    <property type="evidence" value="ECO:0007669"/>
    <property type="project" value="InterPro"/>
</dbReference>
<dbReference type="PROSITE" id="PS51483">
    <property type="entry name" value="B5"/>
    <property type="match status" value="1"/>
</dbReference>
<dbReference type="SUPFAM" id="SSF55681">
    <property type="entry name" value="Class II aaRS and biotin synthetases"/>
    <property type="match status" value="1"/>
</dbReference>
<dbReference type="OrthoDB" id="1698572at2759"/>
<dbReference type="PANTHER" id="PTHR10947">
    <property type="entry name" value="PHENYLALANYL-TRNA SYNTHETASE BETA CHAIN AND LEUCINE-RICH REPEAT-CONTAINING PROTEIN 47"/>
    <property type="match status" value="1"/>
</dbReference>
<dbReference type="AlphaFoldDB" id="A0A316VQT4"/>
<keyword evidence="10" id="KW-0547">Nucleotide-binding</keyword>
<evidence type="ECO:0000256" key="5">
    <source>
        <dbReference type="ARBA" id="ARBA00012814"/>
    </source>
</evidence>
<evidence type="ECO:0000256" key="3">
    <source>
        <dbReference type="ARBA" id="ARBA00007438"/>
    </source>
</evidence>
<dbReference type="EC" id="6.1.1.20" evidence="5"/>
<name>A0A316VQT4_9BASI</name>
<dbReference type="InterPro" id="IPR009061">
    <property type="entry name" value="DNA-bd_dom_put_sf"/>
</dbReference>
<organism evidence="19 20">
    <name type="scientific">Ceraceosorus guamensis</name>
    <dbReference type="NCBI Taxonomy" id="1522189"/>
    <lineage>
        <taxon>Eukaryota</taxon>
        <taxon>Fungi</taxon>
        <taxon>Dikarya</taxon>
        <taxon>Basidiomycota</taxon>
        <taxon>Ustilaginomycotina</taxon>
        <taxon>Exobasidiomycetes</taxon>
        <taxon>Ceraceosorales</taxon>
        <taxon>Ceraceosoraceae</taxon>
        <taxon>Ceraceosorus</taxon>
    </lineage>
</organism>
<dbReference type="FunFam" id="3.30.56.10:FF:000004">
    <property type="entry name" value="Phenylalanyl-tRNA synthetase, beta subunit"/>
    <property type="match status" value="1"/>
</dbReference>
<evidence type="ECO:0000313" key="19">
    <source>
        <dbReference type="EMBL" id="PWN40019.1"/>
    </source>
</evidence>
<comment type="catalytic activity">
    <reaction evidence="16">
        <text>tRNA(Phe) + L-phenylalanine + ATP = L-phenylalanyl-tRNA(Phe) + AMP + diphosphate + H(+)</text>
        <dbReference type="Rhea" id="RHEA:19413"/>
        <dbReference type="Rhea" id="RHEA-COMP:9668"/>
        <dbReference type="Rhea" id="RHEA-COMP:9699"/>
        <dbReference type="ChEBI" id="CHEBI:15378"/>
        <dbReference type="ChEBI" id="CHEBI:30616"/>
        <dbReference type="ChEBI" id="CHEBI:33019"/>
        <dbReference type="ChEBI" id="CHEBI:58095"/>
        <dbReference type="ChEBI" id="CHEBI:78442"/>
        <dbReference type="ChEBI" id="CHEBI:78531"/>
        <dbReference type="ChEBI" id="CHEBI:456215"/>
        <dbReference type="EC" id="6.1.1.20"/>
    </reaction>
</comment>
<dbReference type="Gene3D" id="3.50.40.10">
    <property type="entry name" value="Phenylalanyl-trna Synthetase, Chain B, domain 3"/>
    <property type="match status" value="1"/>
</dbReference>
<evidence type="ECO:0000256" key="6">
    <source>
        <dbReference type="ARBA" id="ARBA00017032"/>
    </source>
</evidence>
<comment type="cofactor">
    <cofactor evidence="1">
        <name>Mg(2+)</name>
        <dbReference type="ChEBI" id="CHEBI:18420"/>
    </cofactor>
</comment>
<evidence type="ECO:0000256" key="11">
    <source>
        <dbReference type="ARBA" id="ARBA00022840"/>
    </source>
</evidence>
<dbReference type="Proteomes" id="UP000245783">
    <property type="component" value="Unassembled WGS sequence"/>
</dbReference>
<sequence length="642" mass="70610">MPTVTLDKADFFAALGKEYTTKAFDELCFQFGIELDEDTTQEVAGTNERPQLKIDIPANRYDLLCLEGISRALRVFLGEQEQPLLRAIAPANVIQLHVKDSVKAIRPFVSGAVLRGVRFTPQNYASFIDLQDKLHQNLGRRRTLLSMGTHDLDTISGPFTYEGLPPSDISFAPLNRPGQVMDGPLLMKTLEADRHLKPYLSIIADKPRYPVILDSNRTVCSLPPIINSEHSKITLNTRNVFIDMTATDQTKMAFALNILVAMFAEYTEEPFVIEPIAVISADGSRTLTPDLSSRSTTVRASYINSCTGLALSSDEIVALLARMGHSARVSNDANVVEVAVPCTRPDIMHECDLMEDVAVAYGFDNLPRRFPKTNTVAQPLPINKLSDLVRRECAYAGWIEVLPLILCSHDENFANLRRSDDGSTAVVLENPKTAEYQVIRTSLLPGILKTLRENRAHALPLRVFEVSDIAVKDAHDRDPQRGAINKRHVSAVYEDKKAAFEVVHGLLDLVMRKLQVSRGRARGNYYIEEADDSTFLPGRGAAIFYIPSKDSRDQDPAAVELPSTAPPASEANPSIPLPQQGKEAPPPSALAKAAQAVSSAVTPIKAKAIRIGSLGVVHPLVLKAFGVDYPCSAIEFELEHFL</sequence>
<evidence type="ECO:0000256" key="4">
    <source>
        <dbReference type="ARBA" id="ARBA00011209"/>
    </source>
</evidence>
<evidence type="ECO:0000256" key="10">
    <source>
        <dbReference type="ARBA" id="ARBA00022741"/>
    </source>
</evidence>
<keyword evidence="11" id="KW-0067">ATP-binding</keyword>
<dbReference type="InterPro" id="IPR045864">
    <property type="entry name" value="aa-tRNA-synth_II/BPL/LPL"/>
</dbReference>
<evidence type="ECO:0000259" key="18">
    <source>
        <dbReference type="PROSITE" id="PS51483"/>
    </source>
</evidence>
<evidence type="ECO:0000256" key="7">
    <source>
        <dbReference type="ARBA" id="ARBA00022490"/>
    </source>
</evidence>
<dbReference type="SUPFAM" id="SSF56037">
    <property type="entry name" value="PheT/TilS domain"/>
    <property type="match status" value="1"/>
</dbReference>
<dbReference type="CDD" id="cd00769">
    <property type="entry name" value="PheRS_beta_core"/>
    <property type="match status" value="1"/>
</dbReference>
<keyword evidence="13" id="KW-0648">Protein biosynthesis</keyword>
<keyword evidence="7" id="KW-0963">Cytoplasm</keyword>
<dbReference type="NCBIfam" id="TIGR00471">
    <property type="entry name" value="pheT_arch"/>
    <property type="match status" value="1"/>
</dbReference>
<protein>
    <recommendedName>
        <fullName evidence="6">Phenylalanine--tRNA ligase beta subunit</fullName>
        <ecNumber evidence="5">6.1.1.20</ecNumber>
    </recommendedName>
    <alternativeName>
        <fullName evidence="15">Phenylalanyl-tRNA synthetase beta subunit</fullName>
    </alternativeName>
</protein>
<dbReference type="InterPro" id="IPR040659">
    <property type="entry name" value="PhetRS_B1"/>
</dbReference>
<dbReference type="SUPFAM" id="SSF46955">
    <property type="entry name" value="Putative DNA-binding domain"/>
    <property type="match status" value="2"/>
</dbReference>
<dbReference type="FunFam" id="3.50.40.10:FF:000002">
    <property type="entry name" value="phenylalanine--tRNA ligase beta subunit"/>
    <property type="match status" value="1"/>
</dbReference>
<evidence type="ECO:0000256" key="2">
    <source>
        <dbReference type="ARBA" id="ARBA00004496"/>
    </source>
</evidence>
<dbReference type="FunFam" id="3.30.56.10:FF:000006">
    <property type="entry name" value="Phenylalanyl-tRNA synthetase subunit beta"/>
    <property type="match status" value="1"/>
</dbReference>
<dbReference type="PANTHER" id="PTHR10947:SF0">
    <property type="entry name" value="PHENYLALANINE--TRNA LIGASE BETA SUBUNIT"/>
    <property type="match status" value="1"/>
</dbReference>
<dbReference type="InterPro" id="IPR005147">
    <property type="entry name" value="tRNA_synthase_B5-dom"/>
</dbReference>
<dbReference type="GO" id="GO:0004826">
    <property type="term" value="F:phenylalanine-tRNA ligase activity"/>
    <property type="evidence" value="ECO:0007669"/>
    <property type="project" value="UniProtKB-EC"/>
</dbReference>
<keyword evidence="9" id="KW-0479">Metal-binding</keyword>
<dbReference type="InterPro" id="IPR004531">
    <property type="entry name" value="Phe-tRNA-synth_IIc_bsu_arc_euk"/>
</dbReference>
<dbReference type="InterPro" id="IPR045060">
    <property type="entry name" value="Phe-tRNA-ligase_IIc_bsu"/>
</dbReference>